<feature type="domain" description="C4-type zinc ribbon" evidence="1">
    <location>
        <begin position="40"/>
        <end position="74"/>
    </location>
</feature>
<dbReference type="Pfam" id="PF02591">
    <property type="entry name" value="Zn_ribbon_9"/>
    <property type="match status" value="1"/>
</dbReference>
<proteinExistence type="predicted"/>
<evidence type="ECO:0000313" key="3">
    <source>
        <dbReference type="Proteomes" id="UP001597024"/>
    </source>
</evidence>
<name>A0ABW3E615_9ACTN</name>
<reference evidence="3" key="1">
    <citation type="journal article" date="2019" name="Int. J. Syst. Evol. Microbiol.">
        <title>The Global Catalogue of Microorganisms (GCM) 10K type strain sequencing project: providing services to taxonomists for standard genome sequencing and annotation.</title>
        <authorList>
            <consortium name="The Broad Institute Genomics Platform"/>
            <consortium name="The Broad Institute Genome Sequencing Center for Infectious Disease"/>
            <person name="Wu L."/>
            <person name="Ma J."/>
        </authorList>
    </citation>
    <scope>NUCLEOTIDE SEQUENCE [LARGE SCALE GENOMIC DNA]</scope>
    <source>
        <strain evidence="3">CCUG 62974</strain>
    </source>
</reference>
<comment type="caution">
    <text evidence="2">The sequence shown here is derived from an EMBL/GenBank/DDBJ whole genome shotgun (WGS) entry which is preliminary data.</text>
</comment>
<dbReference type="InterPro" id="IPR003743">
    <property type="entry name" value="Zf-RING_7"/>
</dbReference>
<keyword evidence="3" id="KW-1185">Reference proteome</keyword>
<gene>
    <name evidence="2" type="ORF">ACFQ08_39330</name>
</gene>
<dbReference type="Proteomes" id="UP001597024">
    <property type="component" value="Unassembled WGS sequence"/>
</dbReference>
<dbReference type="EMBL" id="JBHTHX010002576">
    <property type="protein sequence ID" value="MFD0890634.1"/>
    <property type="molecule type" value="Genomic_DNA"/>
</dbReference>
<protein>
    <submittedName>
        <fullName evidence="2">Zinc ribbon domain-containing protein</fullName>
    </submittedName>
</protein>
<evidence type="ECO:0000313" key="2">
    <source>
        <dbReference type="EMBL" id="MFD0890634.1"/>
    </source>
</evidence>
<feature type="non-terminal residue" evidence="2">
    <location>
        <position position="1"/>
    </location>
</feature>
<organism evidence="2 3">
    <name type="scientific">Streptosporangium algeriense</name>
    <dbReference type="NCBI Taxonomy" id="1682748"/>
    <lineage>
        <taxon>Bacteria</taxon>
        <taxon>Bacillati</taxon>
        <taxon>Actinomycetota</taxon>
        <taxon>Actinomycetes</taxon>
        <taxon>Streptosporangiales</taxon>
        <taxon>Streptosporangiaceae</taxon>
        <taxon>Streptosporangium</taxon>
    </lineage>
</organism>
<evidence type="ECO:0000259" key="1">
    <source>
        <dbReference type="Pfam" id="PF02591"/>
    </source>
</evidence>
<sequence>AEVRDRRAAVASDIPADLLALYDKLREQFGVGAAMLQGARCLGCRTSLSIAEINRIKATSHDEVVRCEECRRILVRTPESGL</sequence>
<accession>A0ABW3E615</accession>
<dbReference type="Gene3D" id="1.10.287.1490">
    <property type="match status" value="1"/>
</dbReference>